<name>A0A314YV73_PRUYE</name>
<evidence type="ECO:0000256" key="1">
    <source>
        <dbReference type="SAM" id="Phobius"/>
    </source>
</evidence>
<dbReference type="Proteomes" id="UP000250321">
    <property type="component" value="Unassembled WGS sequence"/>
</dbReference>
<dbReference type="EMBL" id="PJQY01000537">
    <property type="protein sequence ID" value="PQQ10229.1"/>
    <property type="molecule type" value="Genomic_DNA"/>
</dbReference>
<reference evidence="3 4" key="1">
    <citation type="submission" date="2018-02" db="EMBL/GenBank/DDBJ databases">
        <title>Draft genome of wild Prunus yedoensis var. nudiflora.</title>
        <authorList>
            <person name="Baek S."/>
            <person name="Kim J.-H."/>
            <person name="Choi K."/>
            <person name="Kim G.-B."/>
            <person name="Cho A."/>
            <person name="Jang H."/>
            <person name="Shin C.-H."/>
            <person name="Yu H.-J."/>
            <person name="Mun J.-H."/>
        </authorList>
    </citation>
    <scope>NUCLEOTIDE SEQUENCE [LARGE SCALE GENOMIC DNA]</scope>
    <source>
        <strain evidence="4">cv. Jeju island</strain>
        <tissue evidence="3">Leaf</tissue>
    </source>
</reference>
<dbReference type="Pfam" id="PF24823">
    <property type="entry name" value="PH_RDR2"/>
    <property type="match status" value="1"/>
</dbReference>
<comment type="caution">
    <text evidence="3">The sequence shown here is derived from an EMBL/GenBank/DDBJ whole genome shotgun (WGS) entry which is preliminary data.</text>
</comment>
<feature type="transmembrane region" description="Helical" evidence="1">
    <location>
        <begin position="107"/>
        <end position="127"/>
    </location>
</feature>
<dbReference type="GO" id="GO:0003968">
    <property type="term" value="F:RNA-directed RNA polymerase activity"/>
    <property type="evidence" value="ECO:0007669"/>
    <property type="project" value="UniProtKB-KW"/>
</dbReference>
<feature type="domain" description="RDR1/2-like PH-like" evidence="2">
    <location>
        <begin position="17"/>
        <end position="98"/>
    </location>
</feature>
<gene>
    <name evidence="3" type="ORF">Pyn_29662</name>
</gene>
<protein>
    <submittedName>
        <fullName evidence="3">Putative RNA-dependent RNA polymerase 1</fullName>
    </submittedName>
</protein>
<keyword evidence="3" id="KW-0696">RNA-directed RNA polymerase</keyword>
<keyword evidence="1" id="KW-1133">Transmembrane helix</keyword>
<keyword evidence="3" id="KW-0808">Transferase</keyword>
<evidence type="ECO:0000313" key="3">
    <source>
        <dbReference type="EMBL" id="PQQ10229.1"/>
    </source>
</evidence>
<accession>A0A314YV73</accession>
<evidence type="ECO:0000259" key="2">
    <source>
        <dbReference type="Pfam" id="PF24823"/>
    </source>
</evidence>
<keyword evidence="4" id="KW-1185">Reference proteome</keyword>
<dbReference type="OrthoDB" id="1602082at2759"/>
<dbReference type="STRING" id="2094558.A0A314YV73"/>
<organism evidence="3 4">
    <name type="scientific">Prunus yedoensis var. nudiflora</name>
    <dbReference type="NCBI Taxonomy" id="2094558"/>
    <lineage>
        <taxon>Eukaryota</taxon>
        <taxon>Viridiplantae</taxon>
        <taxon>Streptophyta</taxon>
        <taxon>Embryophyta</taxon>
        <taxon>Tracheophyta</taxon>
        <taxon>Spermatophyta</taxon>
        <taxon>Magnoliopsida</taxon>
        <taxon>eudicotyledons</taxon>
        <taxon>Gunneridae</taxon>
        <taxon>Pentapetalae</taxon>
        <taxon>rosids</taxon>
        <taxon>fabids</taxon>
        <taxon>Rosales</taxon>
        <taxon>Rosaceae</taxon>
        <taxon>Amygdaloideae</taxon>
        <taxon>Amygdaleae</taxon>
        <taxon>Prunus</taxon>
    </lineage>
</organism>
<keyword evidence="1" id="KW-0472">Membrane</keyword>
<keyword evidence="1" id="KW-0812">Transmembrane</keyword>
<sequence length="128" mass="14647">MVPNSRIFEHCMELVQLHLGCQISEEQFSVLWARSDCLVKFGKEFKNINLLLSLDAVEYKLEISSESIRQIELYHPRGQLPNFLLIQLLGAPRIFKKLLKMAGFEKLISLLHAALGIFCCMFGASTYL</sequence>
<dbReference type="InterPro" id="IPR057590">
    <property type="entry name" value="PH_RDR1/2-like"/>
</dbReference>
<proteinExistence type="predicted"/>
<keyword evidence="3" id="KW-0548">Nucleotidyltransferase</keyword>
<dbReference type="AlphaFoldDB" id="A0A314YV73"/>
<evidence type="ECO:0000313" key="4">
    <source>
        <dbReference type="Proteomes" id="UP000250321"/>
    </source>
</evidence>